<gene>
    <name evidence="4" type="ORF">M0811_03927</name>
</gene>
<feature type="domain" description="RING-type" evidence="3">
    <location>
        <begin position="8"/>
        <end position="45"/>
    </location>
</feature>
<accession>A0A9Q0RHP0</accession>
<evidence type="ECO:0000256" key="2">
    <source>
        <dbReference type="SAM" id="Phobius"/>
    </source>
</evidence>
<feature type="transmembrane region" description="Helical" evidence="2">
    <location>
        <begin position="79"/>
        <end position="97"/>
    </location>
</feature>
<dbReference type="GO" id="GO:0008270">
    <property type="term" value="F:zinc ion binding"/>
    <property type="evidence" value="ECO:0007669"/>
    <property type="project" value="UniProtKB-KW"/>
</dbReference>
<dbReference type="Proteomes" id="UP001149090">
    <property type="component" value="Unassembled WGS sequence"/>
</dbReference>
<comment type="caution">
    <text evidence="4">The sequence shown here is derived from an EMBL/GenBank/DDBJ whole genome shotgun (WGS) entry which is preliminary data.</text>
</comment>
<evidence type="ECO:0000259" key="3">
    <source>
        <dbReference type="PROSITE" id="PS50089"/>
    </source>
</evidence>
<dbReference type="PROSITE" id="PS50089">
    <property type="entry name" value="ZF_RING_2"/>
    <property type="match status" value="1"/>
</dbReference>
<dbReference type="AlphaFoldDB" id="A0A9Q0RHP0"/>
<keyword evidence="1" id="KW-0863">Zinc-finger</keyword>
<proteinExistence type="predicted"/>
<organism evidence="4 5">
    <name type="scientific">Anaeramoeba ignava</name>
    <name type="common">Anaerobic marine amoeba</name>
    <dbReference type="NCBI Taxonomy" id="1746090"/>
    <lineage>
        <taxon>Eukaryota</taxon>
        <taxon>Metamonada</taxon>
        <taxon>Anaeramoebidae</taxon>
        <taxon>Anaeramoeba</taxon>
    </lineage>
</organism>
<keyword evidence="5" id="KW-1185">Reference proteome</keyword>
<keyword evidence="2" id="KW-0812">Transmembrane</keyword>
<protein>
    <recommendedName>
        <fullName evidence="3">RING-type domain-containing protein</fullName>
    </recommendedName>
</protein>
<dbReference type="InterPro" id="IPR001841">
    <property type="entry name" value="Znf_RING"/>
</dbReference>
<keyword evidence="2" id="KW-0472">Membrane</keyword>
<keyword evidence="2" id="KW-1133">Transmembrane helix</keyword>
<reference evidence="4" key="1">
    <citation type="submission" date="2022-10" db="EMBL/GenBank/DDBJ databases">
        <title>Novel sulphate-reducing endosymbionts in the free-living metamonad Anaeramoeba.</title>
        <authorList>
            <person name="Jerlstrom-Hultqvist J."/>
            <person name="Cepicka I."/>
            <person name="Gallot-Lavallee L."/>
            <person name="Salas-Leiva D."/>
            <person name="Curtis B.A."/>
            <person name="Zahonova K."/>
            <person name="Pipaliya S."/>
            <person name="Dacks J."/>
            <person name="Roger A.J."/>
        </authorList>
    </citation>
    <scope>NUCLEOTIDE SEQUENCE</scope>
    <source>
        <strain evidence="4">BMAN</strain>
    </source>
</reference>
<evidence type="ECO:0000256" key="1">
    <source>
        <dbReference type="PROSITE-ProRule" id="PRU00175"/>
    </source>
</evidence>
<evidence type="ECO:0000313" key="5">
    <source>
        <dbReference type="Proteomes" id="UP001149090"/>
    </source>
</evidence>
<evidence type="ECO:0000313" key="4">
    <source>
        <dbReference type="EMBL" id="KAJ5080442.1"/>
    </source>
</evidence>
<dbReference type="EMBL" id="JAPDFW010000011">
    <property type="protein sequence ID" value="KAJ5080442.1"/>
    <property type="molecule type" value="Genomic_DNA"/>
</dbReference>
<keyword evidence="1" id="KW-0862">Zinc</keyword>
<keyword evidence="1" id="KW-0479">Metal-binding</keyword>
<name>A0A9Q0RHP0_ANAIG</name>
<sequence>MERKEYKCLNCSKKYPENKLMVICKNEHLLCDECISNLDECPKCHNPLKAYAHHKFKPAKEKKIIPIEKTQKLDWFEKITIVITLIVLIGSVLHFYWMKQIDK</sequence>